<comment type="caution">
    <text evidence="1">The sequence shown here is derived from an EMBL/GenBank/DDBJ whole genome shotgun (WGS) entry which is preliminary data.</text>
</comment>
<organism evidence="1 2">
    <name type="scientific">Gymnopilus junonius</name>
    <name type="common">Spectacular rustgill mushroom</name>
    <name type="synonym">Gymnopilus spectabilis subsp. junonius</name>
    <dbReference type="NCBI Taxonomy" id="109634"/>
    <lineage>
        <taxon>Eukaryota</taxon>
        <taxon>Fungi</taxon>
        <taxon>Dikarya</taxon>
        <taxon>Basidiomycota</taxon>
        <taxon>Agaricomycotina</taxon>
        <taxon>Agaricomycetes</taxon>
        <taxon>Agaricomycetidae</taxon>
        <taxon>Agaricales</taxon>
        <taxon>Agaricineae</taxon>
        <taxon>Hymenogastraceae</taxon>
        <taxon>Gymnopilus</taxon>
    </lineage>
</organism>
<protein>
    <submittedName>
        <fullName evidence="1">Uncharacterized protein</fullName>
    </submittedName>
</protein>
<accession>A0A9P5NN82</accession>
<dbReference type="EMBL" id="JADNYJ010000047">
    <property type="protein sequence ID" value="KAF8900481.1"/>
    <property type="molecule type" value="Genomic_DNA"/>
</dbReference>
<name>A0A9P5NN82_GYMJU</name>
<dbReference type="AlphaFoldDB" id="A0A9P5NN82"/>
<proteinExistence type="predicted"/>
<reference evidence="1" key="1">
    <citation type="submission" date="2020-11" db="EMBL/GenBank/DDBJ databases">
        <authorList>
            <consortium name="DOE Joint Genome Institute"/>
            <person name="Ahrendt S."/>
            <person name="Riley R."/>
            <person name="Andreopoulos W."/>
            <person name="LaButti K."/>
            <person name="Pangilinan J."/>
            <person name="Ruiz-duenas F.J."/>
            <person name="Barrasa J.M."/>
            <person name="Sanchez-Garcia M."/>
            <person name="Camarero S."/>
            <person name="Miyauchi S."/>
            <person name="Serrano A."/>
            <person name="Linde D."/>
            <person name="Babiker R."/>
            <person name="Drula E."/>
            <person name="Ayuso-Fernandez I."/>
            <person name="Pacheco R."/>
            <person name="Padilla G."/>
            <person name="Ferreira P."/>
            <person name="Barriuso J."/>
            <person name="Kellner H."/>
            <person name="Castanera R."/>
            <person name="Alfaro M."/>
            <person name="Ramirez L."/>
            <person name="Pisabarro A.G."/>
            <person name="Kuo A."/>
            <person name="Tritt A."/>
            <person name="Lipzen A."/>
            <person name="He G."/>
            <person name="Yan M."/>
            <person name="Ng V."/>
            <person name="Cullen D."/>
            <person name="Martin F."/>
            <person name="Rosso M.-N."/>
            <person name="Henrissat B."/>
            <person name="Hibbett D."/>
            <person name="Martinez A.T."/>
            <person name="Grigoriev I.V."/>
        </authorList>
    </citation>
    <scope>NUCLEOTIDE SEQUENCE</scope>
    <source>
        <strain evidence="1">AH 44721</strain>
    </source>
</reference>
<evidence type="ECO:0000313" key="1">
    <source>
        <dbReference type="EMBL" id="KAF8900481.1"/>
    </source>
</evidence>
<dbReference type="OrthoDB" id="107110at2759"/>
<gene>
    <name evidence="1" type="ORF">CPB84DRAFT_1747474</name>
</gene>
<sequence length="450" mass="50789">MDDKMKELFGIWPVELEGWPRLLKPGMSAPIESQEKATRISWERPYHGEAANALLAHIQRHFSCYPPSDNEARSFLTQGFARDNSSLRIRCFMDALFEVTGEVVWVTLWWGDFDVQKDIIIFAGFKLLKGKFNQGNFTEDQMFARLSQRIPIQFNSTTSISRAAERKQVEAHMRICLEIEETFGNIETMSSSEPVLSEAAYAIMKQKSFDPLRRLRLPQDYWKGAGVLCAARNKPSVDAINNFLLSGTKLDLDNFGLVFYQLKTDPRYTDAADPETFNSMDPFQIGILEEGDDPVPLIRVVFALAAEILDVHVTRHDPSTSSYNAVVYDIWCAGLSSDFLALISRGADSAQSEDVWKGLLRASDRWKEIYDAETDTAERLRKSMNPGTANVGDFWSNWAPRGAAATRKCKRSSSFIDEEGIYGLTPTATISTTTANNDQRRTSLQKKGRN</sequence>
<keyword evidence="2" id="KW-1185">Reference proteome</keyword>
<dbReference type="Proteomes" id="UP000724874">
    <property type="component" value="Unassembled WGS sequence"/>
</dbReference>
<evidence type="ECO:0000313" key="2">
    <source>
        <dbReference type="Proteomes" id="UP000724874"/>
    </source>
</evidence>